<keyword evidence="1" id="KW-1133">Transmembrane helix</keyword>
<proteinExistence type="predicted"/>
<gene>
    <name evidence="2" type="ORF">AVEN_256108_1</name>
</gene>
<dbReference type="Proteomes" id="UP000499080">
    <property type="component" value="Unassembled WGS sequence"/>
</dbReference>
<keyword evidence="1" id="KW-0812">Transmembrane</keyword>
<sequence>MVGDLYDLIPLAFFAYFLVLQNRTIRKDRLDVMKALEDEQHRQKDGFCQREGQKSEEKWTQTIQKTTESSAQFRPTGANKTAWFKIFVNNKYGLVKLKEIFSISNCICIELLE</sequence>
<keyword evidence="3" id="KW-1185">Reference proteome</keyword>
<accession>A0A4Y2D7T8</accession>
<evidence type="ECO:0000313" key="2">
    <source>
        <dbReference type="EMBL" id="GBM12024.1"/>
    </source>
</evidence>
<dbReference type="AlphaFoldDB" id="A0A4Y2D7T8"/>
<protein>
    <submittedName>
        <fullName evidence="2">Uncharacterized protein</fullName>
    </submittedName>
</protein>
<feature type="transmembrane region" description="Helical" evidence="1">
    <location>
        <begin position="6"/>
        <end position="25"/>
    </location>
</feature>
<organism evidence="2 3">
    <name type="scientific">Araneus ventricosus</name>
    <name type="common">Orbweaver spider</name>
    <name type="synonym">Epeira ventricosa</name>
    <dbReference type="NCBI Taxonomy" id="182803"/>
    <lineage>
        <taxon>Eukaryota</taxon>
        <taxon>Metazoa</taxon>
        <taxon>Ecdysozoa</taxon>
        <taxon>Arthropoda</taxon>
        <taxon>Chelicerata</taxon>
        <taxon>Arachnida</taxon>
        <taxon>Araneae</taxon>
        <taxon>Araneomorphae</taxon>
        <taxon>Entelegynae</taxon>
        <taxon>Araneoidea</taxon>
        <taxon>Araneidae</taxon>
        <taxon>Araneus</taxon>
    </lineage>
</organism>
<comment type="caution">
    <text evidence="2">The sequence shown here is derived from an EMBL/GenBank/DDBJ whole genome shotgun (WGS) entry which is preliminary data.</text>
</comment>
<evidence type="ECO:0000256" key="1">
    <source>
        <dbReference type="SAM" id="Phobius"/>
    </source>
</evidence>
<reference evidence="2 3" key="1">
    <citation type="journal article" date="2019" name="Sci. Rep.">
        <title>Orb-weaving spider Araneus ventricosus genome elucidates the spidroin gene catalogue.</title>
        <authorList>
            <person name="Kono N."/>
            <person name="Nakamura H."/>
            <person name="Ohtoshi R."/>
            <person name="Moran D.A.P."/>
            <person name="Shinohara A."/>
            <person name="Yoshida Y."/>
            <person name="Fujiwara M."/>
            <person name="Mori M."/>
            <person name="Tomita M."/>
            <person name="Arakawa K."/>
        </authorList>
    </citation>
    <scope>NUCLEOTIDE SEQUENCE [LARGE SCALE GENOMIC DNA]</scope>
</reference>
<name>A0A4Y2D7T8_ARAVE</name>
<evidence type="ECO:0000313" key="3">
    <source>
        <dbReference type="Proteomes" id="UP000499080"/>
    </source>
</evidence>
<dbReference type="EMBL" id="BGPR01000307">
    <property type="protein sequence ID" value="GBM12024.1"/>
    <property type="molecule type" value="Genomic_DNA"/>
</dbReference>
<keyword evidence="1" id="KW-0472">Membrane</keyword>